<reference evidence="5" key="1">
    <citation type="submission" date="2021-02" db="EMBL/GenBank/DDBJ databases">
        <authorList>
            <person name="Dougan E. K."/>
            <person name="Rhodes N."/>
            <person name="Thang M."/>
            <person name="Chan C."/>
        </authorList>
    </citation>
    <scope>NUCLEOTIDE SEQUENCE</scope>
</reference>
<dbReference type="PRINTS" id="PR00080">
    <property type="entry name" value="SDRFAMILY"/>
</dbReference>
<comment type="caution">
    <text evidence="5">The sequence shown here is derived from an EMBL/GenBank/DDBJ whole genome shotgun (WGS) entry which is preliminary data.</text>
</comment>
<keyword evidence="3" id="KW-0520">NAD</keyword>
<dbReference type="OrthoDB" id="1393670at2759"/>
<dbReference type="SUPFAM" id="SSF51735">
    <property type="entry name" value="NAD(P)-binding Rossmann-fold domains"/>
    <property type="match status" value="1"/>
</dbReference>
<dbReference type="PRINTS" id="PR00081">
    <property type="entry name" value="GDHRDH"/>
</dbReference>
<evidence type="ECO:0000256" key="2">
    <source>
        <dbReference type="ARBA" id="ARBA00023002"/>
    </source>
</evidence>
<dbReference type="GO" id="GO:0016491">
    <property type="term" value="F:oxidoreductase activity"/>
    <property type="evidence" value="ECO:0007669"/>
    <property type="project" value="UniProtKB-KW"/>
</dbReference>
<proteinExistence type="inferred from homology"/>
<comment type="similarity">
    <text evidence="1">Belongs to the short-chain dehydrogenases/reductases (SDR) family.</text>
</comment>
<dbReference type="InterPro" id="IPR036291">
    <property type="entry name" value="NAD(P)-bd_dom_sf"/>
</dbReference>
<protein>
    <submittedName>
        <fullName evidence="5">Pldh-t protein</fullName>
    </submittedName>
</protein>
<gene>
    <name evidence="5" type="primary">pldh-t</name>
    <name evidence="5" type="ORF">SNAT2548_LOCUS10519</name>
</gene>
<dbReference type="FunFam" id="3.40.50.720:FF:000084">
    <property type="entry name" value="Short-chain dehydrogenase reductase"/>
    <property type="match status" value="1"/>
</dbReference>
<dbReference type="InterPro" id="IPR020904">
    <property type="entry name" value="Sc_DH/Rdtase_CS"/>
</dbReference>
<dbReference type="Proteomes" id="UP000604046">
    <property type="component" value="Unassembled WGS sequence"/>
</dbReference>
<evidence type="ECO:0000256" key="3">
    <source>
        <dbReference type="ARBA" id="ARBA00023027"/>
    </source>
</evidence>
<organism evidence="5 6">
    <name type="scientific">Symbiodinium natans</name>
    <dbReference type="NCBI Taxonomy" id="878477"/>
    <lineage>
        <taxon>Eukaryota</taxon>
        <taxon>Sar</taxon>
        <taxon>Alveolata</taxon>
        <taxon>Dinophyceae</taxon>
        <taxon>Suessiales</taxon>
        <taxon>Symbiodiniaceae</taxon>
        <taxon>Symbiodinium</taxon>
    </lineage>
</organism>
<evidence type="ECO:0000256" key="1">
    <source>
        <dbReference type="ARBA" id="ARBA00006484"/>
    </source>
</evidence>
<dbReference type="PROSITE" id="PS00061">
    <property type="entry name" value="ADH_SHORT"/>
    <property type="match status" value="1"/>
</dbReference>
<keyword evidence="6" id="KW-1185">Reference proteome</keyword>
<dbReference type="Pfam" id="PF13561">
    <property type="entry name" value="adh_short_C2"/>
    <property type="match status" value="1"/>
</dbReference>
<dbReference type="Gene3D" id="3.40.50.720">
    <property type="entry name" value="NAD(P)-binding Rossmann-like Domain"/>
    <property type="match status" value="1"/>
</dbReference>
<evidence type="ECO:0000313" key="5">
    <source>
        <dbReference type="EMBL" id="CAE7238775.1"/>
    </source>
</evidence>
<accession>A0A812L460</accession>
<dbReference type="PANTHER" id="PTHR43180">
    <property type="entry name" value="3-OXOACYL-(ACYL-CARRIER-PROTEIN) REDUCTASE (AFU_ORTHOLOGUE AFUA_6G11210)"/>
    <property type="match status" value="1"/>
</dbReference>
<evidence type="ECO:0000313" key="6">
    <source>
        <dbReference type="Proteomes" id="UP000604046"/>
    </source>
</evidence>
<sequence>MLRSALRRAATRSCASSVSRQKSALVTGGVQGLGEAIARRLAEDGYKVVIADVQDGQMLADEIEGRFVEADVSEPRQVQAAIAEVVATFGSLDALVNLGRNNAGVVGSQQVRLGDYDVEDWKRVIDINLNGVFYGLKYGLAQMAQQETGGSIVNMSSTAGFRGFINLGPYTASKFAIRGMTRAAAVEYGNNNIRVNALAPAACETPLLKGFIENSPNPMMTYNFLAGYHAIPALPQVKDVADACAFLLSDQARYITGHTLPVDAGTLCRVANAPERFN</sequence>
<dbReference type="InterPro" id="IPR002347">
    <property type="entry name" value="SDR_fam"/>
</dbReference>
<dbReference type="EMBL" id="CAJNDS010000878">
    <property type="protein sequence ID" value="CAE7238775.1"/>
    <property type="molecule type" value="Genomic_DNA"/>
</dbReference>
<dbReference type="CDD" id="cd05233">
    <property type="entry name" value="SDR_c"/>
    <property type="match status" value="1"/>
</dbReference>
<keyword evidence="2" id="KW-0560">Oxidoreductase</keyword>
<dbReference type="GO" id="GO:0006629">
    <property type="term" value="P:lipid metabolic process"/>
    <property type="evidence" value="ECO:0007669"/>
    <property type="project" value="UniProtKB-KW"/>
</dbReference>
<name>A0A812L460_9DINO</name>
<keyword evidence="4" id="KW-0443">Lipid metabolism</keyword>
<dbReference type="PANTHER" id="PTHR43180:SF28">
    <property type="entry name" value="NAD(P)-BINDING ROSSMANN-FOLD SUPERFAMILY PROTEIN"/>
    <property type="match status" value="1"/>
</dbReference>
<dbReference type="AlphaFoldDB" id="A0A812L460"/>
<evidence type="ECO:0000256" key="4">
    <source>
        <dbReference type="ARBA" id="ARBA00023098"/>
    </source>
</evidence>